<reference evidence="1" key="2">
    <citation type="submission" date="2020-03" db="EMBL/GenBank/DDBJ databases">
        <title>Walnut 2.0.</title>
        <authorList>
            <person name="Marrano A."/>
            <person name="Britton M."/>
            <person name="Zimin A.V."/>
            <person name="Zaini P.A."/>
            <person name="Workman R."/>
            <person name="Puiu D."/>
            <person name="Bianco L."/>
            <person name="Allen B.J."/>
            <person name="Troggio M."/>
            <person name="Leslie C.A."/>
            <person name="Timp W."/>
            <person name="Dendekar A."/>
            <person name="Salzberg S.L."/>
            <person name="Neale D.B."/>
        </authorList>
    </citation>
    <scope>NUCLEOTIDE SEQUENCE</scope>
    <source>
        <tissue evidence="1">Leaves</tissue>
    </source>
</reference>
<dbReference type="Proteomes" id="UP000619265">
    <property type="component" value="Unassembled WGS sequence"/>
</dbReference>
<sequence length="127" mass="13557">GSAGEDKEDDIAIAFLFSITFSNPIARESGPTMGVLPSFEYTLNQAEVPQRELPDGGPSPFEERLAEVEVSFGECLMTPPISPPNGLRTDPSGCPGCGPSSFDLSGIRYSSSRGTFSKQDRCYLSEG</sequence>
<dbReference type="AlphaFoldDB" id="A0A833XEE7"/>
<organism evidence="1 2">
    <name type="scientific">Juglans regia</name>
    <name type="common">English walnut</name>
    <dbReference type="NCBI Taxonomy" id="51240"/>
    <lineage>
        <taxon>Eukaryota</taxon>
        <taxon>Viridiplantae</taxon>
        <taxon>Streptophyta</taxon>
        <taxon>Embryophyta</taxon>
        <taxon>Tracheophyta</taxon>
        <taxon>Spermatophyta</taxon>
        <taxon>Magnoliopsida</taxon>
        <taxon>eudicotyledons</taxon>
        <taxon>Gunneridae</taxon>
        <taxon>Pentapetalae</taxon>
        <taxon>rosids</taxon>
        <taxon>fabids</taxon>
        <taxon>Fagales</taxon>
        <taxon>Juglandaceae</taxon>
        <taxon>Juglans</taxon>
    </lineage>
</organism>
<name>A0A833XEE7_JUGRE</name>
<gene>
    <name evidence="1" type="ORF">F2P56_015123</name>
</gene>
<feature type="non-terminal residue" evidence="1">
    <location>
        <position position="127"/>
    </location>
</feature>
<evidence type="ECO:0000313" key="2">
    <source>
        <dbReference type="Proteomes" id="UP000619265"/>
    </source>
</evidence>
<evidence type="ECO:0000313" key="1">
    <source>
        <dbReference type="EMBL" id="KAF5465092.1"/>
    </source>
</evidence>
<reference evidence="1" key="1">
    <citation type="submission" date="2015-10" db="EMBL/GenBank/DDBJ databases">
        <authorList>
            <person name="Martinez-Garcia P.J."/>
            <person name="Crepeau M.W."/>
            <person name="Puiu D."/>
            <person name="Gonzalez-Ibeas D."/>
            <person name="Whalen J."/>
            <person name="Stevens K."/>
            <person name="Paul R."/>
            <person name="Butterfield T."/>
            <person name="Britton M."/>
            <person name="Reagan R."/>
            <person name="Chakraborty S."/>
            <person name="Walawage S.L."/>
            <person name="Vasquez-Gross H.A."/>
            <person name="Cardeno C."/>
            <person name="Famula R."/>
            <person name="Pratt K."/>
            <person name="Kuruganti S."/>
            <person name="Aradhya M.K."/>
            <person name="Leslie C.A."/>
            <person name="Dandekar A.M."/>
            <person name="Salzberg S.L."/>
            <person name="Wegrzyn J.L."/>
            <person name="Langley C.H."/>
            <person name="Neale D.B."/>
        </authorList>
    </citation>
    <scope>NUCLEOTIDE SEQUENCE</scope>
    <source>
        <tissue evidence="1">Leaves</tissue>
    </source>
</reference>
<comment type="caution">
    <text evidence="1">The sequence shown here is derived from an EMBL/GenBank/DDBJ whole genome shotgun (WGS) entry which is preliminary data.</text>
</comment>
<dbReference type="EMBL" id="LIHL02000007">
    <property type="protein sequence ID" value="KAF5465092.1"/>
    <property type="molecule type" value="Genomic_DNA"/>
</dbReference>
<accession>A0A833XEE7</accession>
<protein>
    <submittedName>
        <fullName evidence="1">Uncharacterized protein</fullName>
    </submittedName>
</protein>
<dbReference type="Gramene" id="Jr07_14860_p1">
    <property type="protein sequence ID" value="cds.Jr07_14860_p1"/>
    <property type="gene ID" value="Jr07_14860"/>
</dbReference>
<proteinExistence type="predicted"/>